<evidence type="ECO:0000313" key="9">
    <source>
        <dbReference type="Proteomes" id="UP001301140"/>
    </source>
</evidence>
<evidence type="ECO:0000256" key="2">
    <source>
        <dbReference type="ARBA" id="ARBA00005262"/>
    </source>
</evidence>
<dbReference type="GO" id="GO:0005886">
    <property type="term" value="C:plasma membrane"/>
    <property type="evidence" value="ECO:0007669"/>
    <property type="project" value="UniProtKB-SubCell"/>
</dbReference>
<keyword evidence="9" id="KW-1185">Reference proteome</keyword>
<protein>
    <submittedName>
        <fullName evidence="8">Chromate efflux transporter</fullName>
    </submittedName>
</protein>
<dbReference type="InterPro" id="IPR014047">
    <property type="entry name" value="Chr_Tranpt_l_chain"/>
</dbReference>
<dbReference type="GO" id="GO:0015109">
    <property type="term" value="F:chromate transmembrane transporter activity"/>
    <property type="evidence" value="ECO:0007669"/>
    <property type="project" value="InterPro"/>
</dbReference>
<organism evidence="8 9">
    <name type="scientific">Marinimicrococcus flavescens</name>
    <dbReference type="NCBI Taxonomy" id="3031815"/>
    <lineage>
        <taxon>Bacteria</taxon>
        <taxon>Pseudomonadati</taxon>
        <taxon>Pseudomonadota</taxon>
        <taxon>Alphaproteobacteria</taxon>
        <taxon>Geminicoccales</taxon>
        <taxon>Geminicoccaceae</taxon>
        <taxon>Marinimicrococcus</taxon>
    </lineage>
</organism>
<reference evidence="8 9" key="1">
    <citation type="submission" date="2023-03" db="EMBL/GenBank/DDBJ databases">
        <title>YIM 152171 draft genome.</title>
        <authorList>
            <person name="Yang Z."/>
        </authorList>
    </citation>
    <scope>NUCLEOTIDE SEQUENCE [LARGE SCALE GENOMIC DNA]</scope>
    <source>
        <strain evidence="8 9">YIM 152171</strain>
    </source>
</reference>
<dbReference type="Proteomes" id="UP001301140">
    <property type="component" value="Unassembled WGS sequence"/>
</dbReference>
<comment type="subcellular location">
    <subcellularLocation>
        <location evidence="1">Cell membrane</location>
        <topology evidence="1">Multi-pass membrane protein</topology>
    </subcellularLocation>
</comment>
<feature type="transmembrane region" description="Helical" evidence="7">
    <location>
        <begin position="94"/>
        <end position="116"/>
    </location>
</feature>
<feature type="transmembrane region" description="Helical" evidence="7">
    <location>
        <begin position="265"/>
        <end position="285"/>
    </location>
</feature>
<evidence type="ECO:0000313" key="8">
    <source>
        <dbReference type="EMBL" id="MDF1586013.1"/>
    </source>
</evidence>
<dbReference type="AlphaFoldDB" id="A0AAP3V142"/>
<dbReference type="Pfam" id="PF02417">
    <property type="entry name" value="Chromate_transp"/>
    <property type="match status" value="2"/>
</dbReference>
<evidence type="ECO:0000256" key="1">
    <source>
        <dbReference type="ARBA" id="ARBA00004651"/>
    </source>
</evidence>
<proteinExistence type="inferred from homology"/>
<sequence>MAAPRPTAAAADDDDHGISFAEAFWVWCRVALLSFGGPAGQIAVMHRILVEEKRWIGERRFLHALNYCMLLPGPEAQQLATYVGWLLHRTKGGLVAGTLFVLPGFLSILVLSLLYAGFQQTMLVQALFFGIKAAVLAVVVQAVIRIAGRALKTPPMHAIAAAAFLGLFFLDLPFPLIIAMAALAGLIGDRLAPRHFRLPEPHPVDNGAAPALDALLDGTGAAHARPSLARTLKVAALWLALWLVPVGVLLAVLGPQDVFSQIAVFFSKLAVVTFGGAYAVLAWMAQEAVQHHGWLQPGEMLDGLGMAESTPGPLIQVVQFVAFLGAFREATGLDPFVAGVLASLLATWVTFTPCFLWIFAGAPYVEALRGRHGLTAALSAITAAVVGVIASLALWFALHFLFGEIVELRSHGLRLLMPLWASLDLAALLLSAGAMVALLRWRLGLLATLAACAAAGLAIFMLRG</sequence>
<gene>
    <name evidence="8" type="primary">chrA</name>
    <name evidence="8" type="ORF">PZ740_06405</name>
</gene>
<keyword evidence="6 7" id="KW-0472">Membrane</keyword>
<dbReference type="PANTHER" id="PTHR33567:SF3">
    <property type="entry name" value="CHROMATE ION TRANSPORTER (EUROFUNG)"/>
    <property type="match status" value="1"/>
</dbReference>
<keyword evidence="5 7" id="KW-1133">Transmembrane helix</keyword>
<feature type="transmembrane region" description="Helical" evidence="7">
    <location>
        <begin position="443"/>
        <end position="462"/>
    </location>
</feature>
<feature type="transmembrane region" description="Helical" evidence="7">
    <location>
        <begin position="380"/>
        <end position="403"/>
    </location>
</feature>
<keyword evidence="4 7" id="KW-0812">Transmembrane</keyword>
<evidence type="ECO:0000256" key="4">
    <source>
        <dbReference type="ARBA" id="ARBA00022692"/>
    </source>
</evidence>
<feature type="transmembrane region" description="Helical" evidence="7">
    <location>
        <begin position="159"/>
        <end position="187"/>
    </location>
</feature>
<keyword evidence="3" id="KW-1003">Cell membrane</keyword>
<dbReference type="PANTHER" id="PTHR33567">
    <property type="entry name" value="CHROMATE ION TRANSPORTER (EUROFUNG)"/>
    <property type="match status" value="1"/>
</dbReference>
<dbReference type="PIRSF" id="PIRSF004810">
    <property type="entry name" value="ChrA"/>
    <property type="match status" value="1"/>
</dbReference>
<feature type="transmembrane region" description="Helical" evidence="7">
    <location>
        <begin position="415"/>
        <end position="437"/>
    </location>
</feature>
<feature type="transmembrane region" description="Helical" evidence="7">
    <location>
        <begin position="122"/>
        <end position="147"/>
    </location>
</feature>
<dbReference type="EMBL" id="JARGEQ010000056">
    <property type="protein sequence ID" value="MDF1586013.1"/>
    <property type="molecule type" value="Genomic_DNA"/>
</dbReference>
<evidence type="ECO:0000256" key="7">
    <source>
        <dbReference type="SAM" id="Phobius"/>
    </source>
</evidence>
<feature type="transmembrane region" description="Helical" evidence="7">
    <location>
        <begin position="336"/>
        <end position="360"/>
    </location>
</feature>
<comment type="caution">
    <text evidence="8">The sequence shown here is derived from an EMBL/GenBank/DDBJ whole genome shotgun (WGS) entry which is preliminary data.</text>
</comment>
<accession>A0AAP3V142</accession>
<dbReference type="InterPro" id="IPR003370">
    <property type="entry name" value="Chromate_transpt"/>
</dbReference>
<evidence type="ECO:0000256" key="6">
    <source>
        <dbReference type="ARBA" id="ARBA00023136"/>
    </source>
</evidence>
<feature type="transmembrane region" description="Helical" evidence="7">
    <location>
        <begin position="235"/>
        <end position="253"/>
    </location>
</feature>
<evidence type="ECO:0000256" key="3">
    <source>
        <dbReference type="ARBA" id="ARBA00022475"/>
    </source>
</evidence>
<dbReference type="NCBIfam" id="TIGR00937">
    <property type="entry name" value="2A51"/>
    <property type="match status" value="1"/>
</dbReference>
<comment type="similarity">
    <text evidence="2">Belongs to the chromate ion transporter (CHR) (TC 2.A.51) family.</text>
</comment>
<dbReference type="RefSeq" id="WP_327788433.1">
    <property type="nucleotide sequence ID" value="NZ_JARGEQ010000056.1"/>
</dbReference>
<name>A0AAP3V142_9PROT</name>
<evidence type="ECO:0000256" key="5">
    <source>
        <dbReference type="ARBA" id="ARBA00022989"/>
    </source>
</evidence>